<evidence type="ECO:0000256" key="1">
    <source>
        <dbReference type="SAM" id="MobiDB-lite"/>
    </source>
</evidence>
<feature type="compositionally biased region" description="Polar residues" evidence="1">
    <location>
        <begin position="90"/>
        <end position="103"/>
    </location>
</feature>
<dbReference type="AlphaFoldDB" id="A0A2G9RHW9"/>
<accession>A0A2G9RHW9</accession>
<dbReference type="Proteomes" id="UP000228934">
    <property type="component" value="Unassembled WGS sequence"/>
</dbReference>
<reference evidence="3" key="1">
    <citation type="journal article" date="2017" name="Nat. Commun.">
        <title>The North American bullfrog draft genome provides insight into hormonal regulation of long noncoding RNA.</title>
        <authorList>
            <person name="Hammond S.A."/>
            <person name="Warren R.L."/>
            <person name="Vandervalk B.P."/>
            <person name="Kucuk E."/>
            <person name="Khan H."/>
            <person name="Gibb E.A."/>
            <person name="Pandoh P."/>
            <person name="Kirk H."/>
            <person name="Zhao Y."/>
            <person name="Jones M."/>
            <person name="Mungall A.J."/>
            <person name="Coope R."/>
            <person name="Pleasance S."/>
            <person name="Moore R.A."/>
            <person name="Holt R.A."/>
            <person name="Round J.M."/>
            <person name="Ohora S."/>
            <person name="Walle B.V."/>
            <person name="Veldhoen N."/>
            <person name="Helbing C.C."/>
            <person name="Birol I."/>
        </authorList>
    </citation>
    <scope>NUCLEOTIDE SEQUENCE [LARGE SCALE GENOMIC DNA]</scope>
</reference>
<dbReference type="OrthoDB" id="10014385at2759"/>
<dbReference type="EMBL" id="KV940519">
    <property type="protein sequence ID" value="PIO27444.1"/>
    <property type="molecule type" value="Genomic_DNA"/>
</dbReference>
<name>A0A2G9RHW9_AQUCT</name>
<proteinExistence type="predicted"/>
<feature type="region of interest" description="Disordered" evidence="1">
    <location>
        <begin position="87"/>
        <end position="109"/>
    </location>
</feature>
<gene>
    <name evidence="2" type="ORF">AB205_0133500</name>
</gene>
<evidence type="ECO:0000313" key="3">
    <source>
        <dbReference type="Proteomes" id="UP000228934"/>
    </source>
</evidence>
<sequence length="162" mass="18596">MDRSTPRFPHSISLDDCGYNKTRVSIQRSKKSCQLNLERENDHLKARNKQTLTHMRHLCESIKISTSYKENYTLGTEMRPEKSSFAIKDTINNQPTHGPQESSAKNEEDELRELIEKLKDALSLQIQPGQVPEIKQEFLHTAGQVCRSYSDLIGKVIEPTLK</sequence>
<evidence type="ECO:0000313" key="2">
    <source>
        <dbReference type="EMBL" id="PIO27444.1"/>
    </source>
</evidence>
<organism evidence="2 3">
    <name type="scientific">Aquarana catesbeiana</name>
    <name type="common">American bullfrog</name>
    <name type="synonym">Rana catesbeiana</name>
    <dbReference type="NCBI Taxonomy" id="8400"/>
    <lineage>
        <taxon>Eukaryota</taxon>
        <taxon>Metazoa</taxon>
        <taxon>Chordata</taxon>
        <taxon>Craniata</taxon>
        <taxon>Vertebrata</taxon>
        <taxon>Euteleostomi</taxon>
        <taxon>Amphibia</taxon>
        <taxon>Batrachia</taxon>
        <taxon>Anura</taxon>
        <taxon>Neobatrachia</taxon>
        <taxon>Ranoidea</taxon>
        <taxon>Ranidae</taxon>
        <taxon>Aquarana</taxon>
    </lineage>
</organism>
<keyword evidence="3" id="KW-1185">Reference proteome</keyword>
<protein>
    <submittedName>
        <fullName evidence="2">Uncharacterized protein</fullName>
    </submittedName>
</protein>